<evidence type="ECO:0000256" key="1">
    <source>
        <dbReference type="ARBA" id="ARBA00006540"/>
    </source>
</evidence>
<dbReference type="InterPro" id="IPR000597">
    <property type="entry name" value="Ribosomal_uL3"/>
</dbReference>
<evidence type="ECO:0000256" key="4">
    <source>
        <dbReference type="ARBA" id="ARBA00035209"/>
    </source>
</evidence>
<evidence type="ECO:0000256" key="3">
    <source>
        <dbReference type="ARBA" id="ARBA00023274"/>
    </source>
</evidence>
<evidence type="ECO:0000256" key="5">
    <source>
        <dbReference type="ARBA" id="ARBA00035396"/>
    </source>
</evidence>
<dbReference type="AlphaFoldDB" id="A0A9N6WNZ0"/>
<keyword evidence="3" id="KW-0687">Ribonucleoprotein</keyword>
<dbReference type="SUPFAM" id="SSF50447">
    <property type="entry name" value="Translation proteins"/>
    <property type="match status" value="1"/>
</dbReference>
<dbReference type="PANTHER" id="PTHR11229">
    <property type="entry name" value="50S RIBOSOMAL PROTEIN L3"/>
    <property type="match status" value="1"/>
</dbReference>
<accession>A0A9N6WNZ0</accession>
<dbReference type="Pfam" id="PF00297">
    <property type="entry name" value="Ribosomal_L3"/>
    <property type="match status" value="1"/>
</dbReference>
<dbReference type="Gene3D" id="2.40.30.10">
    <property type="entry name" value="Translation factors"/>
    <property type="match status" value="2"/>
</dbReference>
<dbReference type="InterPro" id="IPR019927">
    <property type="entry name" value="Ribosomal_uL3_bac/org-type"/>
</dbReference>
<name>A0A9N6WNZ0_9CRUS</name>
<dbReference type="EMBL" id="OC978170">
    <property type="protein sequence ID" value="CAG4634825.1"/>
    <property type="molecule type" value="Genomic_DNA"/>
</dbReference>
<evidence type="ECO:0000256" key="2">
    <source>
        <dbReference type="ARBA" id="ARBA00022980"/>
    </source>
</evidence>
<sequence length="377" mass="42015">MTTVGLLRCLVGSTRLGANNPLSLISITARNPTVAVGLFINIEQKREMSRVKRRKTHPPYWYPIKNLKAKDDQLTSENSMFIKEVTQEKFPEKSSPIKNDEFVPQEWHPKTRRSGLIARNIGVHQLWQKDGTRMLCTLLHVLDNHVIRYLPPEQYAKSTVGSKTYKCHTPTKGCLIVGAEATDPTKFTKQYCNLFKDVGLMPKKRLTKFLVSPNAALPPGTPLTAGHFMAGQVVDIFGKSISHGFQGVMKRWGFAGGPASHGCTKFHRRPGSIGHGRDKARVMPGKKLPGHMGGERRYARGLTIMRINLKYNVIYVKGCVPGGTNSIVNILETTLPLRKLKERPPHPTYYPPEDGTIPEEAYESSVHVFGTPSIAIA</sequence>
<reference evidence="7" key="1">
    <citation type="submission" date="2021-04" db="EMBL/GenBank/DDBJ databases">
        <authorList>
            <person name="Cornetti L."/>
        </authorList>
    </citation>
    <scope>NUCLEOTIDE SEQUENCE</scope>
</reference>
<dbReference type="PANTHER" id="PTHR11229:SF8">
    <property type="entry name" value="LARGE RIBOSOMAL SUBUNIT PROTEIN UL3M"/>
    <property type="match status" value="1"/>
</dbReference>
<feature type="region of interest" description="Disordered" evidence="6">
    <location>
        <begin position="266"/>
        <end position="291"/>
    </location>
</feature>
<protein>
    <recommendedName>
        <fullName evidence="4">Large ribosomal subunit protein uL3m</fullName>
    </recommendedName>
    <alternativeName>
        <fullName evidence="5">39S ribosomal protein L3, mitochondrial</fullName>
    </alternativeName>
</protein>
<evidence type="ECO:0000256" key="6">
    <source>
        <dbReference type="SAM" id="MobiDB-lite"/>
    </source>
</evidence>
<proteinExistence type="inferred from homology"/>
<gene>
    <name evidence="7" type="primary">EOG090X07HN</name>
</gene>
<dbReference type="FunFam" id="2.40.30.10:FF:000004">
    <property type="entry name" value="50S ribosomal protein L3"/>
    <property type="match status" value="1"/>
</dbReference>
<comment type="similarity">
    <text evidence="1">Belongs to the universal ribosomal protein uL3 family.</text>
</comment>
<dbReference type="InterPro" id="IPR009000">
    <property type="entry name" value="Transl_B-barrel_sf"/>
</dbReference>
<keyword evidence="2" id="KW-0689">Ribosomal protein</keyword>
<organism evidence="7">
    <name type="scientific">Alona affinis</name>
    <dbReference type="NCBI Taxonomy" id="381656"/>
    <lineage>
        <taxon>Eukaryota</taxon>
        <taxon>Metazoa</taxon>
        <taxon>Ecdysozoa</taxon>
        <taxon>Arthropoda</taxon>
        <taxon>Crustacea</taxon>
        <taxon>Branchiopoda</taxon>
        <taxon>Diplostraca</taxon>
        <taxon>Cladocera</taxon>
        <taxon>Anomopoda</taxon>
        <taxon>Chydoridae</taxon>
        <taxon>Alona</taxon>
    </lineage>
</organism>
<dbReference type="GO" id="GO:0003735">
    <property type="term" value="F:structural constituent of ribosome"/>
    <property type="evidence" value="ECO:0007669"/>
    <property type="project" value="InterPro"/>
</dbReference>
<dbReference type="NCBIfam" id="TIGR03625">
    <property type="entry name" value="L3_bact"/>
    <property type="match status" value="1"/>
</dbReference>
<evidence type="ECO:0000313" key="7">
    <source>
        <dbReference type="EMBL" id="CAG4634825.1"/>
    </source>
</evidence>
<dbReference type="GO" id="GO:0005762">
    <property type="term" value="C:mitochondrial large ribosomal subunit"/>
    <property type="evidence" value="ECO:0007669"/>
    <property type="project" value="TreeGrafter"/>
</dbReference>
<dbReference type="GO" id="GO:0006412">
    <property type="term" value="P:translation"/>
    <property type="evidence" value="ECO:0007669"/>
    <property type="project" value="InterPro"/>
</dbReference>